<reference evidence="5" key="2">
    <citation type="journal article" date="2021" name="Microbiome">
        <title>Successional dynamics and alternative stable states in a saline activated sludge microbial community over 9 years.</title>
        <authorList>
            <person name="Wang Y."/>
            <person name="Ye J."/>
            <person name="Ju F."/>
            <person name="Liu L."/>
            <person name="Boyd J.A."/>
            <person name="Deng Y."/>
            <person name="Parks D.H."/>
            <person name="Jiang X."/>
            <person name="Yin X."/>
            <person name="Woodcroft B.J."/>
            <person name="Tyson G.W."/>
            <person name="Hugenholtz P."/>
            <person name="Polz M.F."/>
            <person name="Zhang T."/>
        </authorList>
    </citation>
    <scope>NUCLEOTIDE SEQUENCE</scope>
    <source>
        <strain evidence="5">HKST-UBA01</strain>
    </source>
</reference>
<comment type="caution">
    <text evidence="5">The sequence shown here is derived from an EMBL/GenBank/DDBJ whole genome shotgun (WGS) entry which is preliminary data.</text>
</comment>
<feature type="domain" description="Aldehyde dehydrogenase" evidence="4">
    <location>
        <begin position="21"/>
        <end position="313"/>
    </location>
</feature>
<dbReference type="InterPro" id="IPR015590">
    <property type="entry name" value="Aldehyde_DH_dom"/>
</dbReference>
<dbReference type="PANTHER" id="PTHR43866:SF4">
    <property type="entry name" value="MALONATE-SEMIALDEHYDE DEHYDROGENASE"/>
    <property type="match status" value="1"/>
</dbReference>
<dbReference type="SUPFAM" id="SSF53720">
    <property type="entry name" value="ALDH-like"/>
    <property type="match status" value="1"/>
</dbReference>
<dbReference type="InterPro" id="IPR010061">
    <property type="entry name" value="MeMal-semiAld_DH"/>
</dbReference>
<dbReference type="Gene3D" id="3.40.605.10">
    <property type="entry name" value="Aldehyde Dehydrogenase, Chain A, domain 1"/>
    <property type="match status" value="1"/>
</dbReference>
<evidence type="ECO:0000313" key="6">
    <source>
        <dbReference type="Proteomes" id="UP000697710"/>
    </source>
</evidence>
<dbReference type="GO" id="GO:0006574">
    <property type="term" value="P:L-valine catabolic process"/>
    <property type="evidence" value="ECO:0007669"/>
    <property type="project" value="TreeGrafter"/>
</dbReference>
<dbReference type="InterPro" id="IPR016161">
    <property type="entry name" value="Ald_DH/histidinol_DH"/>
</dbReference>
<keyword evidence="2" id="KW-0560">Oxidoreductase</keyword>
<accession>A0A956M3B3</accession>
<dbReference type="Proteomes" id="UP000697710">
    <property type="component" value="Unassembled WGS sequence"/>
</dbReference>
<dbReference type="InterPro" id="IPR016163">
    <property type="entry name" value="Ald_DH_C"/>
</dbReference>
<evidence type="ECO:0000313" key="5">
    <source>
        <dbReference type="EMBL" id="MCA9729887.1"/>
    </source>
</evidence>
<dbReference type="GO" id="GO:0006210">
    <property type="term" value="P:thymine catabolic process"/>
    <property type="evidence" value="ECO:0007669"/>
    <property type="project" value="TreeGrafter"/>
</dbReference>
<evidence type="ECO:0000256" key="1">
    <source>
        <dbReference type="ARBA" id="ARBA00013048"/>
    </source>
</evidence>
<dbReference type="FunFam" id="3.40.605.10:FF:000003">
    <property type="entry name" value="Methylmalonate-semialdehyde dehydrogenase [acylating]"/>
    <property type="match status" value="1"/>
</dbReference>
<dbReference type="Pfam" id="PF00171">
    <property type="entry name" value="Aldedh"/>
    <property type="match status" value="1"/>
</dbReference>
<dbReference type="EMBL" id="JAGQHR010000885">
    <property type="protein sequence ID" value="MCA9729887.1"/>
    <property type="molecule type" value="Genomic_DNA"/>
</dbReference>
<dbReference type="InterPro" id="IPR016162">
    <property type="entry name" value="Ald_DH_N"/>
</dbReference>
<organism evidence="5 6">
    <name type="scientific">Eiseniibacteriota bacterium</name>
    <dbReference type="NCBI Taxonomy" id="2212470"/>
    <lineage>
        <taxon>Bacteria</taxon>
        <taxon>Candidatus Eiseniibacteriota</taxon>
    </lineage>
</organism>
<reference evidence="5" key="1">
    <citation type="submission" date="2020-04" db="EMBL/GenBank/DDBJ databases">
        <authorList>
            <person name="Zhang T."/>
        </authorList>
    </citation>
    <scope>NUCLEOTIDE SEQUENCE</scope>
    <source>
        <strain evidence="5">HKST-UBA01</strain>
    </source>
</reference>
<dbReference type="PROSITE" id="PS00070">
    <property type="entry name" value="ALDEHYDE_DEHYDR_CYS"/>
    <property type="match status" value="1"/>
</dbReference>
<dbReference type="Gene3D" id="3.40.309.10">
    <property type="entry name" value="Aldehyde Dehydrogenase, Chain A, domain 2"/>
    <property type="match status" value="1"/>
</dbReference>
<evidence type="ECO:0000256" key="3">
    <source>
        <dbReference type="ARBA" id="ARBA00023027"/>
    </source>
</evidence>
<feature type="non-terminal residue" evidence="5">
    <location>
        <position position="314"/>
    </location>
</feature>
<proteinExistence type="predicted"/>
<dbReference type="InterPro" id="IPR016160">
    <property type="entry name" value="Ald_DH_CS_CYS"/>
</dbReference>
<evidence type="ECO:0000256" key="2">
    <source>
        <dbReference type="ARBA" id="ARBA00023002"/>
    </source>
</evidence>
<gene>
    <name evidence="5" type="ORF">KC729_19545</name>
</gene>
<evidence type="ECO:0000259" key="4">
    <source>
        <dbReference type="Pfam" id="PF00171"/>
    </source>
</evidence>
<keyword evidence="3" id="KW-0520">NAD</keyword>
<sequence>MVGSTGGGSAELLRNFIGGRWVDSRAQESLPVHNPARGVVIARTPLSTGEDVDDAVKAATAAFPGWSETPPVVRARALFRFQQLLEANFEELARIVTTEHGKTLDESRGSVRRGIECVEVACGGPSLLMGSALENVAAGIDCVAMRQPIGVCAAIAPFNFPAMVPLWFLPFAIASGNTIVVKPSEQVPLSQRKMFELLSQCDLPPGVINLVHGGRTVVETLCDHPGIRALSFVGSTAVARQVWKRATAAGKRTQALGGAKNFVIMMPDADLEHAIPTVAESFYGCAGERCLAGSILVPVGNAHTNVRDRMVAAA</sequence>
<dbReference type="PANTHER" id="PTHR43866">
    <property type="entry name" value="MALONATE-SEMIALDEHYDE DEHYDROGENASE"/>
    <property type="match status" value="1"/>
</dbReference>
<dbReference type="AlphaFoldDB" id="A0A956M3B3"/>
<dbReference type="GO" id="GO:0004491">
    <property type="term" value="F:methylmalonate-semialdehyde dehydrogenase (acylating, NAD) activity"/>
    <property type="evidence" value="ECO:0007669"/>
    <property type="project" value="UniProtKB-EC"/>
</dbReference>
<name>A0A956M3B3_UNCEI</name>
<dbReference type="EC" id="1.2.1.27" evidence="1"/>
<protein>
    <recommendedName>
        <fullName evidence="1">methylmalonate-semialdehyde dehydrogenase (CoA acylating)</fullName>
        <ecNumber evidence="1">1.2.1.27</ecNumber>
    </recommendedName>
</protein>